<accession>A0A024GIL2</accession>
<evidence type="ECO:0000313" key="4">
    <source>
        <dbReference type="Proteomes" id="UP000053237"/>
    </source>
</evidence>
<protein>
    <recommendedName>
        <fullName evidence="2">PH domain-containing protein</fullName>
    </recommendedName>
</protein>
<proteinExistence type="predicted"/>
<dbReference type="Gene3D" id="2.30.29.30">
    <property type="entry name" value="Pleckstrin-homology domain (PH domain)/Phosphotyrosine-binding domain (PTB)"/>
    <property type="match status" value="1"/>
</dbReference>
<dbReference type="AlphaFoldDB" id="A0A024GIL2"/>
<dbReference type="Pfam" id="PF00169">
    <property type="entry name" value="PH"/>
    <property type="match status" value="1"/>
</dbReference>
<name>A0A024GIL2_9STRA</name>
<keyword evidence="4" id="KW-1185">Reference proteome</keyword>
<dbReference type="EMBL" id="CAIX01000129">
    <property type="protein sequence ID" value="CCI46531.1"/>
    <property type="molecule type" value="Genomic_DNA"/>
</dbReference>
<evidence type="ECO:0000313" key="3">
    <source>
        <dbReference type="EMBL" id="CCI46531.1"/>
    </source>
</evidence>
<evidence type="ECO:0000256" key="1">
    <source>
        <dbReference type="SAM" id="MobiDB-lite"/>
    </source>
</evidence>
<dbReference type="InterPro" id="IPR011993">
    <property type="entry name" value="PH-like_dom_sf"/>
</dbReference>
<sequence length="311" mass="35392">MRGDPPRGGKALFEKAFTHLFYLSKRHTLTDVYMSRQGYLILHDQRTGAAVYYFSLEDGYLRYYESAQCKEPQGELLLSGSKINVKAHKRQDGIPNSFFVETRKVFVRERTYTLGNPIRLELSAHTNDERQDWGRALFSWQRYYWRDPSQDVELVGLADAELARRILSEIVEHLYPNSTQPHFTSLGMRSQSIGQLTTHQPRRRYSIHSKKSFARPVVSSYNCASAIALQPFKYIQKNVIALQRTITMSYTTSPSSKASTASSSSPTSDNNQETTTKPCKSSIVPPDDHAHNNLYVDKFCAAPNRSIGTCC</sequence>
<dbReference type="OrthoDB" id="67309at2759"/>
<feature type="region of interest" description="Disordered" evidence="1">
    <location>
        <begin position="252"/>
        <end position="284"/>
    </location>
</feature>
<evidence type="ECO:0000259" key="2">
    <source>
        <dbReference type="PROSITE" id="PS50003"/>
    </source>
</evidence>
<dbReference type="PROSITE" id="PS50003">
    <property type="entry name" value="PH_DOMAIN"/>
    <property type="match status" value="1"/>
</dbReference>
<organism evidence="3 4">
    <name type="scientific">Albugo candida</name>
    <dbReference type="NCBI Taxonomy" id="65357"/>
    <lineage>
        <taxon>Eukaryota</taxon>
        <taxon>Sar</taxon>
        <taxon>Stramenopiles</taxon>
        <taxon>Oomycota</taxon>
        <taxon>Peronosporomycetes</taxon>
        <taxon>Albuginales</taxon>
        <taxon>Albuginaceae</taxon>
        <taxon>Albugo</taxon>
    </lineage>
</organism>
<reference evidence="3 4" key="1">
    <citation type="submission" date="2012-05" db="EMBL/GenBank/DDBJ databases">
        <title>Recombination and specialization in a pathogen metapopulation.</title>
        <authorList>
            <person name="Gardiner A."/>
            <person name="Kemen E."/>
            <person name="Schultz-Larsen T."/>
            <person name="MacLean D."/>
            <person name="Van Oosterhout C."/>
            <person name="Jones J.D.G."/>
        </authorList>
    </citation>
    <scope>NUCLEOTIDE SEQUENCE [LARGE SCALE GENOMIC DNA]</scope>
    <source>
        <strain evidence="3 4">Ac Nc2</strain>
    </source>
</reference>
<dbReference type="SUPFAM" id="SSF50729">
    <property type="entry name" value="PH domain-like"/>
    <property type="match status" value="1"/>
</dbReference>
<comment type="caution">
    <text evidence="3">The sequence shown here is derived from an EMBL/GenBank/DDBJ whole genome shotgun (WGS) entry which is preliminary data.</text>
</comment>
<gene>
    <name evidence="3" type="ORF">BN9_074600</name>
</gene>
<dbReference type="Proteomes" id="UP000053237">
    <property type="component" value="Unassembled WGS sequence"/>
</dbReference>
<feature type="compositionally biased region" description="Low complexity" evidence="1">
    <location>
        <begin position="252"/>
        <end position="268"/>
    </location>
</feature>
<feature type="compositionally biased region" description="Polar residues" evidence="1">
    <location>
        <begin position="269"/>
        <end position="279"/>
    </location>
</feature>
<dbReference type="SMART" id="SM00233">
    <property type="entry name" value="PH"/>
    <property type="match status" value="1"/>
</dbReference>
<feature type="domain" description="PH" evidence="2">
    <location>
        <begin position="33"/>
        <end position="142"/>
    </location>
</feature>
<dbReference type="InterPro" id="IPR001849">
    <property type="entry name" value="PH_domain"/>
</dbReference>
<dbReference type="InParanoid" id="A0A024GIL2"/>